<dbReference type="AlphaFoldDB" id="A0A1W1CCH3"/>
<reference evidence="2" key="1">
    <citation type="submission" date="2016-10" db="EMBL/GenBank/DDBJ databases">
        <authorList>
            <person name="de Groot N.N."/>
        </authorList>
    </citation>
    <scope>NUCLEOTIDE SEQUENCE</scope>
</reference>
<dbReference type="SUPFAM" id="SSF53098">
    <property type="entry name" value="Ribonuclease H-like"/>
    <property type="match status" value="1"/>
</dbReference>
<gene>
    <name evidence="2" type="ORF">MNB_SV-12-388</name>
</gene>
<dbReference type="PANTHER" id="PTHR35004:SF7">
    <property type="entry name" value="INTEGRASE PROTEIN"/>
    <property type="match status" value="1"/>
</dbReference>
<dbReference type="GO" id="GO:0003676">
    <property type="term" value="F:nucleic acid binding"/>
    <property type="evidence" value="ECO:0007669"/>
    <property type="project" value="InterPro"/>
</dbReference>
<dbReference type="Gene3D" id="3.30.420.10">
    <property type="entry name" value="Ribonuclease H-like superfamily/Ribonuclease H"/>
    <property type="match status" value="1"/>
</dbReference>
<dbReference type="PANTHER" id="PTHR35004">
    <property type="entry name" value="TRANSPOSASE RV3428C-RELATED"/>
    <property type="match status" value="1"/>
</dbReference>
<protein>
    <submittedName>
        <fullName evidence="2">Mobile element protein</fullName>
    </submittedName>
</protein>
<sequence length="331" mass="38777">MSQVYHSNAKLNQHSREIIQNSELTNVELAQRFSVNEKTIAKWKSRDFTEDKSSRPKTIHYALNPIEQKLIELVRIATWMNLDDLVDTVSTVIPDANRSNVYRTLKSLGISSIPEEKKAEAKKFKEYEPGYLHIDVTYMPKLEGTKYYLFVAIDRATRVMYYKVYENKTAENAVLFLQECKEFFPFYITHILTDNGLEFTDKYARGKNKVSGNHQFDKECAKDDIDHRLTAPNTPKTNGMVERVNGTIKDRTIKVETYENVRELIFDLSKFLIFYLFIRRHSSLRRELGANVRTPFDAMQSWFKVKPELFKISPDEFRAYALDKLEQCCET</sequence>
<organism evidence="2">
    <name type="scientific">hydrothermal vent metagenome</name>
    <dbReference type="NCBI Taxonomy" id="652676"/>
    <lineage>
        <taxon>unclassified sequences</taxon>
        <taxon>metagenomes</taxon>
        <taxon>ecological metagenomes</taxon>
    </lineage>
</organism>
<evidence type="ECO:0000313" key="2">
    <source>
        <dbReference type="EMBL" id="SFV63466.1"/>
    </source>
</evidence>
<dbReference type="GO" id="GO:0015074">
    <property type="term" value="P:DNA integration"/>
    <property type="evidence" value="ECO:0007669"/>
    <property type="project" value="InterPro"/>
</dbReference>
<proteinExistence type="predicted"/>
<evidence type="ECO:0000259" key="1">
    <source>
        <dbReference type="PROSITE" id="PS50994"/>
    </source>
</evidence>
<dbReference type="EMBL" id="FPHE01000127">
    <property type="protein sequence ID" value="SFV63466.1"/>
    <property type="molecule type" value="Genomic_DNA"/>
</dbReference>
<dbReference type="InterPro" id="IPR036397">
    <property type="entry name" value="RNaseH_sf"/>
</dbReference>
<dbReference type="Pfam" id="PF00665">
    <property type="entry name" value="rve"/>
    <property type="match status" value="1"/>
</dbReference>
<feature type="domain" description="Integrase catalytic" evidence="1">
    <location>
        <begin position="125"/>
        <end position="303"/>
    </location>
</feature>
<dbReference type="InterPro" id="IPR012337">
    <property type="entry name" value="RNaseH-like_sf"/>
</dbReference>
<dbReference type="PROSITE" id="PS50994">
    <property type="entry name" value="INTEGRASE"/>
    <property type="match status" value="1"/>
</dbReference>
<name>A0A1W1CCH3_9ZZZZ</name>
<accession>A0A1W1CCH3</accession>
<dbReference type="InterPro" id="IPR001584">
    <property type="entry name" value="Integrase_cat-core"/>
</dbReference>